<sequence length="104" mass="12017">MMLLNVVAHNAAQAKEIAVYLLENKFITQASIGEKEMYELNENHELQGAKQFIIKGISKALLFDTINKKIRDKYSKQMPTLFAEPLIYIDSEQNKEFLDRIVKV</sequence>
<keyword evidence="2" id="KW-1185">Reference proteome</keyword>
<name>A0ABV9HWS5_9FLAO</name>
<evidence type="ECO:0000313" key="2">
    <source>
        <dbReference type="Proteomes" id="UP001596043"/>
    </source>
</evidence>
<protein>
    <recommendedName>
        <fullName evidence="3">Divalent cation tolerance protein CutA</fullName>
    </recommendedName>
</protein>
<comment type="caution">
    <text evidence="1">The sequence shown here is derived from an EMBL/GenBank/DDBJ whole genome shotgun (WGS) entry which is preliminary data.</text>
</comment>
<reference evidence="2" key="1">
    <citation type="journal article" date="2019" name="Int. J. Syst. Evol. Microbiol.">
        <title>The Global Catalogue of Microorganisms (GCM) 10K type strain sequencing project: providing services to taxonomists for standard genome sequencing and annotation.</title>
        <authorList>
            <consortium name="The Broad Institute Genomics Platform"/>
            <consortium name="The Broad Institute Genome Sequencing Center for Infectious Disease"/>
            <person name="Wu L."/>
            <person name="Ma J."/>
        </authorList>
    </citation>
    <scope>NUCLEOTIDE SEQUENCE [LARGE SCALE GENOMIC DNA]</scope>
    <source>
        <strain evidence="2">YJ-61-S</strain>
    </source>
</reference>
<gene>
    <name evidence="1" type="ORF">ACFO3O_10600</name>
</gene>
<proteinExistence type="predicted"/>
<evidence type="ECO:0000313" key="1">
    <source>
        <dbReference type="EMBL" id="MFC4634358.1"/>
    </source>
</evidence>
<dbReference type="RefSeq" id="WP_379978579.1">
    <property type="nucleotide sequence ID" value="NZ_JBHSFV010000005.1"/>
</dbReference>
<evidence type="ECO:0008006" key="3">
    <source>
        <dbReference type="Google" id="ProtNLM"/>
    </source>
</evidence>
<dbReference type="Proteomes" id="UP001596043">
    <property type="component" value="Unassembled WGS sequence"/>
</dbReference>
<organism evidence="1 2">
    <name type="scientific">Dokdonia ponticola</name>
    <dbReference type="NCBI Taxonomy" id="2041041"/>
    <lineage>
        <taxon>Bacteria</taxon>
        <taxon>Pseudomonadati</taxon>
        <taxon>Bacteroidota</taxon>
        <taxon>Flavobacteriia</taxon>
        <taxon>Flavobacteriales</taxon>
        <taxon>Flavobacteriaceae</taxon>
        <taxon>Dokdonia</taxon>
    </lineage>
</organism>
<dbReference type="EMBL" id="JBHSFV010000005">
    <property type="protein sequence ID" value="MFC4634358.1"/>
    <property type="molecule type" value="Genomic_DNA"/>
</dbReference>
<accession>A0ABV9HWS5</accession>